<dbReference type="EMBL" id="FOLI01000012">
    <property type="protein sequence ID" value="SFC24677.1"/>
    <property type="molecule type" value="Genomic_DNA"/>
</dbReference>
<name>A0A1I1HKR8_9LACO</name>
<sequence length="57" mass="6893">MLFNKIKKLNNEKQRIQTENIFLKNENNKNFSNLESSFITQSDFVDSKFDTIHKKQR</sequence>
<reference evidence="1 2" key="1">
    <citation type="submission" date="2016-10" db="EMBL/GenBank/DDBJ databases">
        <authorList>
            <person name="de Groot N.N."/>
        </authorList>
    </citation>
    <scope>NUCLEOTIDE SEQUENCE [LARGE SCALE GENOMIC DNA]</scope>
    <source>
        <strain evidence="1 2">DSM 19113</strain>
    </source>
</reference>
<dbReference type="AlphaFoldDB" id="A0A1I1HKR8"/>
<evidence type="ECO:0000313" key="1">
    <source>
        <dbReference type="EMBL" id="SFC24677.1"/>
    </source>
</evidence>
<evidence type="ECO:0000313" key="2">
    <source>
        <dbReference type="Proteomes" id="UP000199376"/>
    </source>
</evidence>
<keyword evidence="2" id="KW-1185">Reference proteome</keyword>
<gene>
    <name evidence="1" type="ORF">SAMN05660453_0048</name>
</gene>
<protein>
    <submittedName>
        <fullName evidence="1">Uncharacterized protein</fullName>
    </submittedName>
</protein>
<accession>A0A1I1HKR8</accession>
<proteinExistence type="predicted"/>
<organism evidence="1 2">
    <name type="scientific">Fructobacillus durionis</name>
    <dbReference type="NCBI Taxonomy" id="283737"/>
    <lineage>
        <taxon>Bacteria</taxon>
        <taxon>Bacillati</taxon>
        <taxon>Bacillota</taxon>
        <taxon>Bacilli</taxon>
        <taxon>Lactobacillales</taxon>
        <taxon>Lactobacillaceae</taxon>
        <taxon>Fructobacillus</taxon>
    </lineage>
</organism>
<dbReference type="Proteomes" id="UP000199376">
    <property type="component" value="Unassembled WGS sequence"/>
</dbReference>